<dbReference type="STRING" id="407234.SAMN05421795_102503"/>
<dbReference type="Gene3D" id="1.10.3680.10">
    <property type="entry name" value="TerB-like"/>
    <property type="match status" value="1"/>
</dbReference>
<organism evidence="1 2">
    <name type="scientific">Phaeovulum vinaykumarii</name>
    <dbReference type="NCBI Taxonomy" id="407234"/>
    <lineage>
        <taxon>Bacteria</taxon>
        <taxon>Pseudomonadati</taxon>
        <taxon>Pseudomonadota</taxon>
        <taxon>Alphaproteobacteria</taxon>
        <taxon>Rhodobacterales</taxon>
        <taxon>Paracoccaceae</taxon>
        <taxon>Phaeovulum</taxon>
    </lineage>
</organism>
<dbReference type="EMBL" id="FTOM01000002">
    <property type="protein sequence ID" value="SIS68331.1"/>
    <property type="molecule type" value="Genomic_DNA"/>
</dbReference>
<dbReference type="OrthoDB" id="7866618at2"/>
<proteinExistence type="predicted"/>
<dbReference type="Pfam" id="PF04391">
    <property type="entry name" value="DUF533"/>
    <property type="match status" value="1"/>
</dbReference>
<protein>
    <submittedName>
        <fullName evidence="1">Uncharacterized protein</fullName>
    </submittedName>
</protein>
<gene>
    <name evidence="1" type="ORF">SAMN05421795_102503</name>
</gene>
<dbReference type="InterPro" id="IPR029024">
    <property type="entry name" value="TerB-like"/>
</dbReference>
<keyword evidence="2" id="KW-1185">Reference proteome</keyword>
<dbReference type="RefSeq" id="WP_076364322.1">
    <property type="nucleotide sequence ID" value="NZ_FTOM01000002.1"/>
</dbReference>
<accession>A0A1N7L3F6</accession>
<reference evidence="2" key="1">
    <citation type="submission" date="2017-01" db="EMBL/GenBank/DDBJ databases">
        <authorList>
            <person name="Varghese N."/>
            <person name="Submissions S."/>
        </authorList>
    </citation>
    <scope>NUCLEOTIDE SEQUENCE [LARGE SCALE GENOMIC DNA]</scope>
    <source>
        <strain evidence="2">DSM 18714</strain>
    </source>
</reference>
<dbReference type="Proteomes" id="UP000186098">
    <property type="component" value="Unassembled WGS sequence"/>
</dbReference>
<dbReference type="SUPFAM" id="SSF158682">
    <property type="entry name" value="TerB-like"/>
    <property type="match status" value="1"/>
</dbReference>
<name>A0A1N7L3F6_9RHOB</name>
<evidence type="ECO:0000313" key="1">
    <source>
        <dbReference type="EMBL" id="SIS68331.1"/>
    </source>
</evidence>
<evidence type="ECO:0000313" key="2">
    <source>
        <dbReference type="Proteomes" id="UP000186098"/>
    </source>
</evidence>
<dbReference type="InterPro" id="IPR007486">
    <property type="entry name" value="YebE"/>
</dbReference>
<sequence>MSFMKTLATVAVGFAAAKGAQKFKEMGGIEGMKTALAGMGEKGGLADQMGAMAEKMGVPGGADAMRNLMAGFGQQAAGATEGAQSQMEGLMAKMTGATAAGAGGVAALLAAMSEGTPVAQTGEETAKLMIRAMIQAARADGVIDAQERATLIERLKDAEPEEMAFVEAQLVAPVDPAALAADTPPAAAAQVYASALMAVRVDSDAERAFLHALATGLNLDATTLAMLHATHGVPTA</sequence>
<dbReference type="AlphaFoldDB" id="A0A1N7L3F6"/>